<protein>
    <submittedName>
        <fullName evidence="2">Uncharacterized protein</fullName>
    </submittedName>
</protein>
<gene>
    <name evidence="2" type="ORF">SAY87_005107</name>
</gene>
<organism evidence="2 3">
    <name type="scientific">Trapa incisa</name>
    <dbReference type="NCBI Taxonomy" id="236973"/>
    <lineage>
        <taxon>Eukaryota</taxon>
        <taxon>Viridiplantae</taxon>
        <taxon>Streptophyta</taxon>
        <taxon>Embryophyta</taxon>
        <taxon>Tracheophyta</taxon>
        <taxon>Spermatophyta</taxon>
        <taxon>Magnoliopsida</taxon>
        <taxon>eudicotyledons</taxon>
        <taxon>Gunneridae</taxon>
        <taxon>Pentapetalae</taxon>
        <taxon>rosids</taxon>
        <taxon>malvids</taxon>
        <taxon>Myrtales</taxon>
        <taxon>Lythraceae</taxon>
        <taxon>Trapa</taxon>
    </lineage>
</organism>
<feature type="transmembrane region" description="Helical" evidence="1">
    <location>
        <begin position="63"/>
        <end position="81"/>
    </location>
</feature>
<dbReference type="Proteomes" id="UP001345219">
    <property type="component" value="Chromosome 4"/>
</dbReference>
<sequence length="128" mass="14317">MSGALIGLRTGSYGSLQQVHLPNGVSHNQSGLLRKPSKVALSSWREKERLISLLCRYLGRRKVAMLLLVVLALLVFVFGSFTVDKGLVLLPCVFKMTLVFSSGHCHLLKLGFKYSMQEFEWKLFTDAS</sequence>
<evidence type="ECO:0000256" key="1">
    <source>
        <dbReference type="SAM" id="Phobius"/>
    </source>
</evidence>
<keyword evidence="3" id="KW-1185">Reference proteome</keyword>
<accession>A0AAN7PU26</accession>
<keyword evidence="1" id="KW-0812">Transmembrane</keyword>
<evidence type="ECO:0000313" key="2">
    <source>
        <dbReference type="EMBL" id="KAK4751625.1"/>
    </source>
</evidence>
<keyword evidence="1" id="KW-1133">Transmembrane helix</keyword>
<name>A0AAN7PU26_9MYRT</name>
<dbReference type="EMBL" id="JAXIOK010000017">
    <property type="protein sequence ID" value="KAK4751625.1"/>
    <property type="molecule type" value="Genomic_DNA"/>
</dbReference>
<dbReference type="AlphaFoldDB" id="A0AAN7PU26"/>
<comment type="caution">
    <text evidence="2">The sequence shown here is derived from an EMBL/GenBank/DDBJ whole genome shotgun (WGS) entry which is preliminary data.</text>
</comment>
<keyword evidence="1" id="KW-0472">Membrane</keyword>
<feature type="transmembrane region" description="Helical" evidence="1">
    <location>
        <begin position="87"/>
        <end position="108"/>
    </location>
</feature>
<reference evidence="2 3" key="1">
    <citation type="journal article" date="2023" name="Hortic Res">
        <title>Pangenome of water caltrop reveals structural variations and asymmetric subgenome divergence after allopolyploidization.</title>
        <authorList>
            <person name="Zhang X."/>
            <person name="Chen Y."/>
            <person name="Wang L."/>
            <person name="Yuan Y."/>
            <person name="Fang M."/>
            <person name="Shi L."/>
            <person name="Lu R."/>
            <person name="Comes H.P."/>
            <person name="Ma Y."/>
            <person name="Chen Y."/>
            <person name="Huang G."/>
            <person name="Zhou Y."/>
            <person name="Zheng Z."/>
            <person name="Qiu Y."/>
        </authorList>
    </citation>
    <scope>NUCLEOTIDE SEQUENCE [LARGE SCALE GENOMIC DNA]</scope>
    <source>
        <tissue evidence="2">Roots</tissue>
    </source>
</reference>
<evidence type="ECO:0000313" key="3">
    <source>
        <dbReference type="Proteomes" id="UP001345219"/>
    </source>
</evidence>
<proteinExistence type="predicted"/>